<evidence type="ECO:0000313" key="14">
    <source>
        <dbReference type="EMBL" id="ONI18815.1"/>
    </source>
</evidence>
<dbReference type="AlphaFoldDB" id="A0A251Q821"/>
<comment type="subcellular location">
    <subcellularLocation>
        <location evidence="1">Cell membrane</location>
        <topology evidence="1">Single-pass membrane protein</topology>
    </subcellularLocation>
</comment>
<keyword evidence="7" id="KW-0547">Nucleotide-binding</keyword>
<dbReference type="InterPro" id="IPR047117">
    <property type="entry name" value="PERK1-13-like"/>
</dbReference>
<evidence type="ECO:0000313" key="15">
    <source>
        <dbReference type="Proteomes" id="UP000006882"/>
    </source>
</evidence>
<keyword evidence="8" id="KW-0418">Kinase</keyword>
<evidence type="ECO:0000256" key="12">
    <source>
        <dbReference type="ARBA" id="ARBA00047899"/>
    </source>
</evidence>
<organism evidence="14 15">
    <name type="scientific">Prunus persica</name>
    <name type="common">Peach</name>
    <name type="synonym">Amygdalus persica</name>
    <dbReference type="NCBI Taxonomy" id="3760"/>
    <lineage>
        <taxon>Eukaryota</taxon>
        <taxon>Viridiplantae</taxon>
        <taxon>Streptophyta</taxon>
        <taxon>Embryophyta</taxon>
        <taxon>Tracheophyta</taxon>
        <taxon>Spermatophyta</taxon>
        <taxon>Magnoliopsida</taxon>
        <taxon>eudicotyledons</taxon>
        <taxon>Gunneridae</taxon>
        <taxon>Pentapetalae</taxon>
        <taxon>rosids</taxon>
        <taxon>fabids</taxon>
        <taxon>Rosales</taxon>
        <taxon>Rosaceae</taxon>
        <taxon>Amygdaloideae</taxon>
        <taxon>Amygdaleae</taxon>
        <taxon>Prunus</taxon>
    </lineage>
</organism>
<dbReference type="Proteomes" id="UP000006882">
    <property type="component" value="Chromosome G3"/>
</dbReference>
<evidence type="ECO:0000256" key="13">
    <source>
        <dbReference type="ARBA" id="ARBA00048679"/>
    </source>
</evidence>
<keyword evidence="3" id="KW-1003">Cell membrane</keyword>
<evidence type="ECO:0000256" key="1">
    <source>
        <dbReference type="ARBA" id="ARBA00004162"/>
    </source>
</evidence>
<evidence type="ECO:0000256" key="3">
    <source>
        <dbReference type="ARBA" id="ARBA00022475"/>
    </source>
</evidence>
<dbReference type="Gene3D" id="1.10.510.10">
    <property type="entry name" value="Transferase(Phosphotransferase) domain 1"/>
    <property type="match status" value="1"/>
</dbReference>
<keyword evidence="4" id="KW-0723">Serine/threonine-protein kinase</keyword>
<dbReference type="GO" id="GO:0005524">
    <property type="term" value="F:ATP binding"/>
    <property type="evidence" value="ECO:0007669"/>
    <property type="project" value="UniProtKB-KW"/>
</dbReference>
<keyword evidence="9" id="KW-0067">ATP-binding</keyword>
<evidence type="ECO:0000256" key="6">
    <source>
        <dbReference type="ARBA" id="ARBA00022692"/>
    </source>
</evidence>
<dbReference type="EMBL" id="CM007653">
    <property type="protein sequence ID" value="ONI18815.1"/>
    <property type="molecule type" value="Genomic_DNA"/>
</dbReference>
<keyword evidence="6" id="KW-0812">Transmembrane</keyword>
<evidence type="ECO:0000256" key="2">
    <source>
        <dbReference type="ARBA" id="ARBA00012513"/>
    </source>
</evidence>
<protein>
    <recommendedName>
        <fullName evidence="2">non-specific serine/threonine protein kinase</fullName>
        <ecNumber evidence="2">2.7.11.1</ecNumber>
    </recommendedName>
</protein>
<keyword evidence="15" id="KW-1185">Reference proteome</keyword>
<evidence type="ECO:0000256" key="5">
    <source>
        <dbReference type="ARBA" id="ARBA00022679"/>
    </source>
</evidence>
<comment type="catalytic activity">
    <reaction evidence="13">
        <text>L-seryl-[protein] + ATP = O-phospho-L-seryl-[protein] + ADP + H(+)</text>
        <dbReference type="Rhea" id="RHEA:17989"/>
        <dbReference type="Rhea" id="RHEA-COMP:9863"/>
        <dbReference type="Rhea" id="RHEA-COMP:11604"/>
        <dbReference type="ChEBI" id="CHEBI:15378"/>
        <dbReference type="ChEBI" id="CHEBI:29999"/>
        <dbReference type="ChEBI" id="CHEBI:30616"/>
        <dbReference type="ChEBI" id="CHEBI:83421"/>
        <dbReference type="ChEBI" id="CHEBI:456216"/>
        <dbReference type="EC" id="2.7.11.1"/>
    </reaction>
</comment>
<dbReference type="STRING" id="3760.A0A251Q821"/>
<dbReference type="PANTHER" id="PTHR47982:SF32">
    <property type="entry name" value="NON-SPECIFIC SERINE_THREONINE PROTEIN KINASE"/>
    <property type="match status" value="1"/>
</dbReference>
<dbReference type="PANTHER" id="PTHR47982">
    <property type="entry name" value="PROLINE-RICH RECEPTOR-LIKE PROTEIN KINASE PERK4"/>
    <property type="match status" value="1"/>
</dbReference>
<reference evidence="14 15" key="1">
    <citation type="journal article" date="2013" name="Nat. Genet.">
        <title>The high-quality draft genome of peach (Prunus persica) identifies unique patterns of genetic diversity, domestication and genome evolution.</title>
        <authorList>
            <consortium name="International Peach Genome Initiative"/>
            <person name="Verde I."/>
            <person name="Abbott A.G."/>
            <person name="Scalabrin S."/>
            <person name="Jung S."/>
            <person name="Shu S."/>
            <person name="Marroni F."/>
            <person name="Zhebentyayeva T."/>
            <person name="Dettori M.T."/>
            <person name="Grimwood J."/>
            <person name="Cattonaro F."/>
            <person name="Zuccolo A."/>
            <person name="Rossini L."/>
            <person name="Jenkins J."/>
            <person name="Vendramin E."/>
            <person name="Meisel L.A."/>
            <person name="Decroocq V."/>
            <person name="Sosinski B."/>
            <person name="Prochnik S."/>
            <person name="Mitros T."/>
            <person name="Policriti A."/>
            <person name="Cipriani G."/>
            <person name="Dondini L."/>
            <person name="Ficklin S."/>
            <person name="Goodstein D.M."/>
            <person name="Xuan P."/>
            <person name="Del Fabbro C."/>
            <person name="Aramini V."/>
            <person name="Copetti D."/>
            <person name="Gonzalez S."/>
            <person name="Horner D.S."/>
            <person name="Falchi R."/>
            <person name="Lucas S."/>
            <person name="Mica E."/>
            <person name="Maldonado J."/>
            <person name="Lazzari B."/>
            <person name="Bielenberg D."/>
            <person name="Pirona R."/>
            <person name="Miculan M."/>
            <person name="Barakat A."/>
            <person name="Testolin R."/>
            <person name="Stella A."/>
            <person name="Tartarini S."/>
            <person name="Tonutti P."/>
            <person name="Arus P."/>
            <person name="Orellana A."/>
            <person name="Wells C."/>
            <person name="Main D."/>
            <person name="Vizzotto G."/>
            <person name="Silva H."/>
            <person name="Salamini F."/>
            <person name="Schmutz J."/>
            <person name="Morgante M."/>
            <person name="Rokhsar D.S."/>
        </authorList>
    </citation>
    <scope>NUCLEOTIDE SEQUENCE [LARGE SCALE GENOMIC DNA]</scope>
    <source>
        <strain evidence="15">cv. Nemared</strain>
    </source>
</reference>
<gene>
    <name evidence="14" type="ORF">PRUPE_3G241100</name>
</gene>
<keyword evidence="11" id="KW-0472">Membrane</keyword>
<evidence type="ECO:0000256" key="10">
    <source>
        <dbReference type="ARBA" id="ARBA00022989"/>
    </source>
</evidence>
<accession>A0A251Q821</accession>
<evidence type="ECO:0000256" key="8">
    <source>
        <dbReference type="ARBA" id="ARBA00022777"/>
    </source>
</evidence>
<sequence length="213" mass="24774">MKTLKGWQIRVWKIIMENEMFQMIELASACVRHSAVKRPRMRQALPLLSQALENEDFQGLADPRLEKNYVENEMFRMIEAASACVRHAAAKRPWMRQVVRAFDFLDELSDLSNGMKPGQSEIFDSAQQSAQIRMFQRMAFGSQDNSTSFFNHTRSSWKSRDSREHGDTTGSSWTKHGFVVRMHISVFFCNLDSLIQYCMYLCLLFSHIICELV</sequence>
<evidence type="ECO:0000256" key="11">
    <source>
        <dbReference type="ARBA" id="ARBA00023136"/>
    </source>
</evidence>
<keyword evidence="10" id="KW-1133">Transmembrane helix</keyword>
<proteinExistence type="predicted"/>
<name>A0A251Q821_PRUPE</name>
<evidence type="ECO:0000256" key="9">
    <source>
        <dbReference type="ARBA" id="ARBA00022840"/>
    </source>
</evidence>
<dbReference type="GO" id="GO:0004674">
    <property type="term" value="F:protein serine/threonine kinase activity"/>
    <property type="evidence" value="ECO:0007669"/>
    <property type="project" value="UniProtKB-KW"/>
</dbReference>
<evidence type="ECO:0000256" key="4">
    <source>
        <dbReference type="ARBA" id="ARBA00022527"/>
    </source>
</evidence>
<evidence type="ECO:0000256" key="7">
    <source>
        <dbReference type="ARBA" id="ARBA00022741"/>
    </source>
</evidence>
<comment type="catalytic activity">
    <reaction evidence="12">
        <text>L-threonyl-[protein] + ATP = O-phospho-L-threonyl-[protein] + ADP + H(+)</text>
        <dbReference type="Rhea" id="RHEA:46608"/>
        <dbReference type="Rhea" id="RHEA-COMP:11060"/>
        <dbReference type="Rhea" id="RHEA-COMP:11605"/>
        <dbReference type="ChEBI" id="CHEBI:15378"/>
        <dbReference type="ChEBI" id="CHEBI:30013"/>
        <dbReference type="ChEBI" id="CHEBI:30616"/>
        <dbReference type="ChEBI" id="CHEBI:61977"/>
        <dbReference type="ChEBI" id="CHEBI:456216"/>
        <dbReference type="EC" id="2.7.11.1"/>
    </reaction>
</comment>
<keyword evidence="5" id="KW-0808">Transferase</keyword>
<dbReference type="Gramene" id="ONI18815">
    <property type="protein sequence ID" value="ONI18815"/>
    <property type="gene ID" value="PRUPE_3G241100"/>
</dbReference>
<dbReference type="EC" id="2.7.11.1" evidence="2"/>
<dbReference type="GO" id="GO:0005886">
    <property type="term" value="C:plasma membrane"/>
    <property type="evidence" value="ECO:0007669"/>
    <property type="project" value="UniProtKB-SubCell"/>
</dbReference>